<dbReference type="OrthoDB" id="9813918at2"/>
<dbReference type="GO" id="GO:0004722">
    <property type="term" value="F:protein serine/threonine phosphatase activity"/>
    <property type="evidence" value="ECO:0007669"/>
    <property type="project" value="UniProtKB-EC"/>
</dbReference>
<dbReference type="EMBL" id="BLMI01000267">
    <property type="protein sequence ID" value="GFI42140.1"/>
    <property type="molecule type" value="Genomic_DNA"/>
</dbReference>
<keyword evidence="4" id="KW-1185">Reference proteome</keyword>
<gene>
    <name evidence="2" type="primary">pphA_2</name>
    <name evidence="2" type="ORF">IMSAGC017_02187</name>
    <name evidence="3" type="ORF">SAMN04489758_12336</name>
</gene>
<sequence length="248" mass="29213">MMRRVYVISDLHGYYDLFIKLLDKISFNEYDLLYILGDICDRGPDSLKILFYIRNHDNIILLKGNHEYMMQEALYYGIYYDDFDYPSKAFKLWLANGGATTMENIRHYLQKDKIKYEDYRVVRSAFLKNLYEYLNNLPEYLQIEVNHQTYILVHAGVDVNISLEKQDVNTLLWIREDFYLQRGDLTKIYIFGHTPTALLNSDHSFNIWLDETHHNKIGIDGGLACGKAGQLNCLCLNDEQITIIHKES</sequence>
<dbReference type="InterPro" id="IPR029052">
    <property type="entry name" value="Metallo-depent_PP-like"/>
</dbReference>
<dbReference type="InterPro" id="IPR050126">
    <property type="entry name" value="Ap4A_hydrolase"/>
</dbReference>
<name>A0A1I0FXS4_9FIRM</name>
<keyword evidence="2" id="KW-0378">Hydrolase</keyword>
<dbReference type="Proteomes" id="UP000198558">
    <property type="component" value="Unassembled WGS sequence"/>
</dbReference>
<dbReference type="Gene3D" id="3.60.21.10">
    <property type="match status" value="1"/>
</dbReference>
<reference evidence="2 5" key="3">
    <citation type="journal article" date="2020" name="Microbiome">
        <title>Single-cell genomics of uncultured bacteria reveals dietary fiber responders in the mouse gut microbiota.</title>
        <authorList>
            <person name="Chijiiwa R."/>
            <person name="Hosokawa M."/>
            <person name="Kogawa M."/>
            <person name="Nishikawa Y."/>
            <person name="Ide K."/>
            <person name="Sakanashi C."/>
            <person name="Takahashi K."/>
            <person name="Takeyama H."/>
        </authorList>
    </citation>
    <scope>NUCLEOTIDE SEQUENCE [LARGE SCALE GENOMIC DNA]</scope>
    <source>
        <strain evidence="2">IMSAGC_017</strain>
    </source>
</reference>
<evidence type="ECO:0000313" key="3">
    <source>
        <dbReference type="EMBL" id="SET63349.1"/>
    </source>
</evidence>
<evidence type="ECO:0000313" key="2">
    <source>
        <dbReference type="EMBL" id="GFI42140.1"/>
    </source>
</evidence>
<dbReference type="EMBL" id="FOIN01000023">
    <property type="protein sequence ID" value="SET63349.1"/>
    <property type="molecule type" value="Genomic_DNA"/>
</dbReference>
<dbReference type="GO" id="GO:0110154">
    <property type="term" value="P:RNA decapping"/>
    <property type="evidence" value="ECO:0007669"/>
    <property type="project" value="TreeGrafter"/>
</dbReference>
<reference evidence="3" key="2">
    <citation type="submission" date="2016-10" db="EMBL/GenBank/DDBJ databases">
        <authorList>
            <person name="de Groot N.N."/>
        </authorList>
    </citation>
    <scope>NUCLEOTIDE SEQUENCE [LARGE SCALE GENOMIC DNA]</scope>
    <source>
        <strain evidence="3">DSM 1551</strain>
    </source>
</reference>
<dbReference type="GO" id="GO:0008803">
    <property type="term" value="F:bis(5'-nucleosyl)-tetraphosphatase (symmetrical) activity"/>
    <property type="evidence" value="ECO:0007669"/>
    <property type="project" value="TreeGrafter"/>
</dbReference>
<feature type="domain" description="Calcineurin-like phosphoesterase" evidence="1">
    <location>
        <begin position="4"/>
        <end position="195"/>
    </location>
</feature>
<proteinExistence type="predicted"/>
<dbReference type="InterPro" id="IPR004843">
    <property type="entry name" value="Calcineurin-like_PHP"/>
</dbReference>
<protein>
    <submittedName>
        <fullName evidence="2 3">Serine/threonine-protein phosphatase 1</fullName>
        <ecNumber evidence="2">3.1.3.16</ecNumber>
    </submittedName>
</protein>
<evidence type="ECO:0000259" key="1">
    <source>
        <dbReference type="Pfam" id="PF00149"/>
    </source>
</evidence>
<evidence type="ECO:0000313" key="5">
    <source>
        <dbReference type="Proteomes" id="UP000490821"/>
    </source>
</evidence>
<dbReference type="PANTHER" id="PTHR42850">
    <property type="entry name" value="METALLOPHOSPHOESTERASE"/>
    <property type="match status" value="1"/>
</dbReference>
<dbReference type="Pfam" id="PF00149">
    <property type="entry name" value="Metallophos"/>
    <property type="match status" value="1"/>
</dbReference>
<dbReference type="EC" id="3.1.3.16" evidence="2"/>
<organism evidence="3 4">
    <name type="scientific">Thomasclavelia cocleata</name>
    <dbReference type="NCBI Taxonomy" id="69824"/>
    <lineage>
        <taxon>Bacteria</taxon>
        <taxon>Bacillati</taxon>
        <taxon>Bacillota</taxon>
        <taxon>Erysipelotrichia</taxon>
        <taxon>Erysipelotrichales</taxon>
        <taxon>Coprobacillaceae</taxon>
        <taxon>Thomasclavelia</taxon>
    </lineage>
</organism>
<dbReference type="AlphaFoldDB" id="A0A1I0FXS4"/>
<reference evidence="4" key="1">
    <citation type="submission" date="2016-10" db="EMBL/GenBank/DDBJ databases">
        <authorList>
            <person name="Varghese N."/>
            <person name="Submissions S."/>
        </authorList>
    </citation>
    <scope>NUCLEOTIDE SEQUENCE [LARGE SCALE GENOMIC DNA]</scope>
    <source>
        <strain evidence="4">DSM 1551</strain>
    </source>
</reference>
<dbReference type="PANTHER" id="PTHR42850:SF4">
    <property type="entry name" value="ZINC-DEPENDENT ENDOPOLYPHOSPHATASE"/>
    <property type="match status" value="1"/>
</dbReference>
<dbReference type="Proteomes" id="UP000490821">
    <property type="component" value="Unassembled WGS sequence"/>
</dbReference>
<accession>A0A1I0FXS4</accession>
<dbReference type="RefSeq" id="WP_092354710.1">
    <property type="nucleotide sequence ID" value="NZ_CAJTPY010000023.1"/>
</dbReference>
<evidence type="ECO:0000313" key="4">
    <source>
        <dbReference type="Proteomes" id="UP000198558"/>
    </source>
</evidence>
<dbReference type="GO" id="GO:0005737">
    <property type="term" value="C:cytoplasm"/>
    <property type="evidence" value="ECO:0007669"/>
    <property type="project" value="TreeGrafter"/>
</dbReference>
<dbReference type="SUPFAM" id="SSF56300">
    <property type="entry name" value="Metallo-dependent phosphatases"/>
    <property type="match status" value="1"/>
</dbReference>